<dbReference type="OrthoDB" id="5297981at2"/>
<dbReference type="PATRIC" id="fig|1096930.3.peg.3441"/>
<proteinExistence type="predicted"/>
<feature type="chain" id="PRO_5004565146" evidence="1">
    <location>
        <begin position="23"/>
        <end position="628"/>
    </location>
</feature>
<dbReference type="NCBIfam" id="NF009013">
    <property type="entry name" value="PRK12355.2-4"/>
    <property type="match status" value="1"/>
</dbReference>
<dbReference type="InterPro" id="IPR014121">
    <property type="entry name" value="TraN_Ftype"/>
</dbReference>
<dbReference type="Proteomes" id="UP000015527">
    <property type="component" value="Unassembled WGS sequence"/>
</dbReference>
<evidence type="ECO:0000313" key="2">
    <source>
        <dbReference type="EMBL" id="EQB10305.1"/>
    </source>
</evidence>
<comment type="caution">
    <text evidence="2">The sequence shown here is derived from an EMBL/GenBank/DDBJ whole genome shotgun (WGS) entry which is preliminary data.</text>
</comment>
<dbReference type="Pfam" id="PF06986">
    <property type="entry name" value="F_T4SS_TraN"/>
    <property type="match status" value="1"/>
</dbReference>
<dbReference type="EMBL" id="ATHL01000113">
    <property type="protein sequence ID" value="EQB10305.1"/>
    <property type="molecule type" value="Genomic_DNA"/>
</dbReference>
<sequence length="628" mass="68119">MRRFALSLILPIAFAGAGAVLAQSTVQEAKEDGKNFATDMRANDALVPSETMRDQVPGYQGTDLPQSSYFDDPDKLVADAGAQASSNEAFSVTTDANDTRPQFDAQEILDTTRRATEIEANPDTYLQGEQMGGQAGSCTPLPPGGGNVSYYEATCNYGAKLDEVPRTCTSTLNVSVENRTLYYYHMSTIGPYVDPDSMADEIAAGTCKPVGTASYCGTMAEYGSTAAGSCNRDFGNQLLQVMECSVQASVVGNHMFSFSNPNAVYPVISRTTGQHWFKVDNAAPVVTTNKVNGCTALENNSQCVAQSAEVCTDSEPQTRIINGVPVTQPCWAWQTNYTCNEITQGNDCGELDDKPECTYVRDECIDDEDDPDYTPGACKVSQKVYRCPVPTTATDDPKQYVCGNDVYCINGDCETIEREASTEFKDALVALHALGQAGEEFDEENFTVFSGERDTCHKPVFGLVNCCAGKTSGLLTAGAGAAAIAGGPTAIAALATPFLTMFLCSTDEKMLDIKDRMGFCHKVGTYCSSSVLGICKTKRTAYCCFESKLSRILQEQGRIQLNKPWGKPKKEQCLGFTIDEFSRLDLSVMDFTEVYSEFVDAAKLPDEVSTLSEIQDEIQDYYDIHTSQ</sequence>
<accession>T0IF67</accession>
<feature type="signal peptide" evidence="1">
    <location>
        <begin position="1"/>
        <end position="22"/>
    </location>
</feature>
<evidence type="ECO:0000256" key="1">
    <source>
        <dbReference type="SAM" id="SignalP"/>
    </source>
</evidence>
<organism evidence="2 3">
    <name type="scientific">Novosphingobium lindaniclasticum LE124</name>
    <dbReference type="NCBI Taxonomy" id="1096930"/>
    <lineage>
        <taxon>Bacteria</taxon>
        <taxon>Pseudomonadati</taxon>
        <taxon>Pseudomonadota</taxon>
        <taxon>Alphaproteobacteria</taxon>
        <taxon>Sphingomonadales</taxon>
        <taxon>Sphingomonadaceae</taxon>
        <taxon>Novosphingobium</taxon>
    </lineage>
</organism>
<evidence type="ECO:0000313" key="3">
    <source>
        <dbReference type="Proteomes" id="UP000015527"/>
    </source>
</evidence>
<name>T0IF67_9SPHN</name>
<dbReference type="AlphaFoldDB" id="T0IF67"/>
<dbReference type="RefSeq" id="WP_021235255.1">
    <property type="nucleotide sequence ID" value="NZ_ATHL01000113.1"/>
</dbReference>
<dbReference type="eggNOG" id="ENOG502Z9Z1">
    <property type="taxonomic scope" value="Bacteria"/>
</dbReference>
<keyword evidence="3" id="KW-1185">Reference proteome</keyword>
<reference evidence="2 3" key="1">
    <citation type="journal article" date="2013" name="Genome Announc.">
        <title>Genome Sequence of Novosphingobium lindaniclasticum LE124T, Isolated from a Hexachlorocyclohexane Dumpsite.</title>
        <authorList>
            <person name="Saxena A."/>
            <person name="Nayyar N."/>
            <person name="Sangwan N."/>
            <person name="Kumari R."/>
            <person name="Khurana J.P."/>
            <person name="Lal R."/>
        </authorList>
    </citation>
    <scope>NUCLEOTIDE SEQUENCE [LARGE SCALE GENOMIC DNA]</scope>
    <source>
        <strain evidence="2 3">LE124</strain>
    </source>
</reference>
<keyword evidence="1" id="KW-0732">Signal</keyword>
<protein>
    <submittedName>
        <fullName evidence="2">Conjugal transfer protein TraN</fullName>
    </submittedName>
</protein>
<gene>
    <name evidence="2" type="ORF">L284_17355</name>
</gene>